<dbReference type="AlphaFoldDB" id="A0A0F9L605"/>
<dbReference type="GO" id="GO:0006353">
    <property type="term" value="P:DNA-templated transcription termination"/>
    <property type="evidence" value="ECO:0007669"/>
    <property type="project" value="InterPro"/>
</dbReference>
<name>A0A0F9L605_9ZZZZ</name>
<dbReference type="EMBL" id="LAZR01013209">
    <property type="protein sequence ID" value="KKM23035.1"/>
    <property type="molecule type" value="Genomic_DNA"/>
</dbReference>
<proteinExistence type="predicted"/>
<dbReference type="SMART" id="SM00959">
    <property type="entry name" value="Rho_N"/>
    <property type="match status" value="1"/>
</dbReference>
<feature type="domain" description="Rho termination factor-like N-terminal" evidence="1">
    <location>
        <begin position="7"/>
        <end position="48"/>
    </location>
</feature>
<reference evidence="2" key="1">
    <citation type="journal article" date="2015" name="Nature">
        <title>Complex archaea that bridge the gap between prokaryotes and eukaryotes.</title>
        <authorList>
            <person name="Spang A."/>
            <person name="Saw J.H."/>
            <person name="Jorgensen S.L."/>
            <person name="Zaremba-Niedzwiedzka K."/>
            <person name="Martijn J."/>
            <person name="Lind A.E."/>
            <person name="van Eijk R."/>
            <person name="Schleper C."/>
            <person name="Guy L."/>
            <person name="Ettema T.J."/>
        </authorList>
    </citation>
    <scope>NUCLEOTIDE SEQUENCE</scope>
</reference>
<sequence>MQSLVKSLNLKNVSELKDVAREHNITGFSSLKKADLITLLTQNMKSKGFYENLNEKLTETMVIFMDLILEEGNARKYTDLKIDFLDIRSASTFYKIFNQISTYGLIYEEGVKSGETIIYTPKELVKGLQEIVVEKSKLMPKERKSEEISEDDFDDDMTLYTSFKTINGLLYSSYLPIESLRVFLTKNNINGEGSKKDLINKALYDSNIKLEEIMDQLFSKAFLQDICIGLQIPKSGIKAEIINRILKKLPLQEIKTPKIVKKEEIIASVGSSAVEVSKERVKIPKPPKPRKISDEILYEDPERFVGYLKKLKPVKPKDESYLEQFIYGILYAKFNEKVKLQEKGRRGKSRYDITLADKVIIELKVATSKTTISGGLGQLQMYLSEQGVYKYGILGVYDNSTSKNLKSQVKEKYGNVFIVIW</sequence>
<dbReference type="Pfam" id="PF07498">
    <property type="entry name" value="Rho_N"/>
    <property type="match status" value="1"/>
</dbReference>
<dbReference type="InterPro" id="IPR011112">
    <property type="entry name" value="Rho-like_N"/>
</dbReference>
<dbReference type="Gene3D" id="1.10.720.10">
    <property type="match status" value="1"/>
</dbReference>
<organism evidence="2">
    <name type="scientific">marine sediment metagenome</name>
    <dbReference type="NCBI Taxonomy" id="412755"/>
    <lineage>
        <taxon>unclassified sequences</taxon>
        <taxon>metagenomes</taxon>
        <taxon>ecological metagenomes</taxon>
    </lineage>
</organism>
<protein>
    <recommendedName>
        <fullName evidence="1">Rho termination factor-like N-terminal domain-containing protein</fullName>
    </recommendedName>
</protein>
<evidence type="ECO:0000313" key="2">
    <source>
        <dbReference type="EMBL" id="KKM23035.1"/>
    </source>
</evidence>
<comment type="caution">
    <text evidence="2">The sequence shown here is derived from an EMBL/GenBank/DDBJ whole genome shotgun (WGS) entry which is preliminary data.</text>
</comment>
<gene>
    <name evidence="2" type="ORF">LCGC14_1619270</name>
</gene>
<accession>A0A0F9L605</accession>
<evidence type="ECO:0000259" key="1">
    <source>
        <dbReference type="SMART" id="SM00959"/>
    </source>
</evidence>